<dbReference type="Proteomes" id="UP000799767">
    <property type="component" value="Unassembled WGS sequence"/>
</dbReference>
<feature type="region of interest" description="Disordered" evidence="1">
    <location>
        <begin position="174"/>
        <end position="196"/>
    </location>
</feature>
<accession>A0A6A6PI98</accession>
<dbReference type="GeneID" id="54479332"/>
<evidence type="ECO:0000313" key="2">
    <source>
        <dbReference type="EMBL" id="KAF2479434.1"/>
    </source>
</evidence>
<gene>
    <name evidence="2" type="ORF">BDY17DRAFT_38502</name>
</gene>
<name>A0A6A6PI98_9PEZI</name>
<protein>
    <submittedName>
        <fullName evidence="2">Uncharacterized protein</fullName>
    </submittedName>
</protein>
<proteinExistence type="predicted"/>
<organism evidence="2 3">
    <name type="scientific">Neohortaea acidophila</name>
    <dbReference type="NCBI Taxonomy" id="245834"/>
    <lineage>
        <taxon>Eukaryota</taxon>
        <taxon>Fungi</taxon>
        <taxon>Dikarya</taxon>
        <taxon>Ascomycota</taxon>
        <taxon>Pezizomycotina</taxon>
        <taxon>Dothideomycetes</taxon>
        <taxon>Dothideomycetidae</taxon>
        <taxon>Mycosphaerellales</taxon>
        <taxon>Teratosphaeriaceae</taxon>
        <taxon>Neohortaea</taxon>
    </lineage>
</organism>
<evidence type="ECO:0000313" key="3">
    <source>
        <dbReference type="Proteomes" id="UP000799767"/>
    </source>
</evidence>
<dbReference type="RefSeq" id="XP_033586004.1">
    <property type="nucleotide sequence ID" value="XM_033738330.1"/>
</dbReference>
<dbReference type="EMBL" id="MU001641">
    <property type="protein sequence ID" value="KAF2479434.1"/>
    <property type="molecule type" value="Genomic_DNA"/>
</dbReference>
<keyword evidence="3" id="KW-1185">Reference proteome</keyword>
<evidence type="ECO:0000256" key="1">
    <source>
        <dbReference type="SAM" id="MobiDB-lite"/>
    </source>
</evidence>
<sequence length="196" mass="21943">MQGQTALFTPSERLIRANQQLPVSDMQRQRNGGRYRRESIQSWVTDGSDEAFEAAFTSSRRSQEIAGCSVAGSRALVRGCCAFPTPIPWQGGRQFDENGRSCYRVYPHRQPGSSGPIAFRLSRRRDKWINGNVTDGKRIHLVFQTRRSIHWHRGVSGGGPRRLPGFRRRDLAQGSGAQRLEVLHRDAPDGDDAPSG</sequence>
<reference evidence="2" key="1">
    <citation type="journal article" date="2020" name="Stud. Mycol.">
        <title>101 Dothideomycetes genomes: a test case for predicting lifestyles and emergence of pathogens.</title>
        <authorList>
            <person name="Haridas S."/>
            <person name="Albert R."/>
            <person name="Binder M."/>
            <person name="Bloem J."/>
            <person name="Labutti K."/>
            <person name="Salamov A."/>
            <person name="Andreopoulos B."/>
            <person name="Baker S."/>
            <person name="Barry K."/>
            <person name="Bills G."/>
            <person name="Bluhm B."/>
            <person name="Cannon C."/>
            <person name="Castanera R."/>
            <person name="Culley D."/>
            <person name="Daum C."/>
            <person name="Ezra D."/>
            <person name="Gonzalez J."/>
            <person name="Henrissat B."/>
            <person name="Kuo A."/>
            <person name="Liang C."/>
            <person name="Lipzen A."/>
            <person name="Lutzoni F."/>
            <person name="Magnuson J."/>
            <person name="Mondo S."/>
            <person name="Nolan M."/>
            <person name="Ohm R."/>
            <person name="Pangilinan J."/>
            <person name="Park H.-J."/>
            <person name="Ramirez L."/>
            <person name="Alfaro M."/>
            <person name="Sun H."/>
            <person name="Tritt A."/>
            <person name="Yoshinaga Y."/>
            <person name="Zwiers L.-H."/>
            <person name="Turgeon B."/>
            <person name="Goodwin S."/>
            <person name="Spatafora J."/>
            <person name="Crous P."/>
            <person name="Grigoriev I."/>
        </authorList>
    </citation>
    <scope>NUCLEOTIDE SEQUENCE</scope>
    <source>
        <strain evidence="2">CBS 113389</strain>
    </source>
</reference>
<dbReference type="AlphaFoldDB" id="A0A6A6PI98"/>